<sequence>MSIQFYKLKMSIESKFIKECELIESEPELFQPPISIKHKNSCQADIDSAKEEDVPAGSGGVQELLDGTGGAVFSSISIPFVKPYNISSIFICVGEVDGPKTLPIEFVTSNGDSVKKDYAICRPEHAFEWHELPVAVSNVVSCSIKCGELYSPDEEDNVVSIAAIRFLQKSIPEVEGEEKPVEIISEEEHEDKPQVEIISEDEEEMNPLAKTLEEEKRLRKLDREMEKEEFQKTCDDESPTKLKKKSFLSHFSSCTVV</sequence>
<name>A0ABQ5KNH6_9EUKA</name>
<evidence type="ECO:0000313" key="2">
    <source>
        <dbReference type="Proteomes" id="UP001057375"/>
    </source>
</evidence>
<evidence type="ECO:0000313" key="1">
    <source>
        <dbReference type="EMBL" id="GKT33073.1"/>
    </source>
</evidence>
<gene>
    <name evidence="1" type="ORF">ADUPG1_007090</name>
</gene>
<comment type="caution">
    <text evidence="1">The sequence shown here is derived from an EMBL/GenBank/DDBJ whole genome shotgun (WGS) entry which is preliminary data.</text>
</comment>
<accession>A0ABQ5KNH6</accession>
<proteinExistence type="predicted"/>
<reference evidence="1" key="1">
    <citation type="submission" date="2022-03" db="EMBL/GenBank/DDBJ databases">
        <title>Draft genome sequence of Aduncisulcus paluster, a free-living microaerophilic Fornicata.</title>
        <authorList>
            <person name="Yuyama I."/>
            <person name="Kume K."/>
            <person name="Tamura T."/>
            <person name="Inagaki Y."/>
            <person name="Hashimoto T."/>
        </authorList>
    </citation>
    <scope>NUCLEOTIDE SEQUENCE</scope>
    <source>
        <strain evidence="1">NY0171</strain>
    </source>
</reference>
<protein>
    <submittedName>
        <fullName evidence="1">Uncharacterized protein</fullName>
    </submittedName>
</protein>
<organism evidence="1 2">
    <name type="scientific">Aduncisulcus paluster</name>
    <dbReference type="NCBI Taxonomy" id="2918883"/>
    <lineage>
        <taxon>Eukaryota</taxon>
        <taxon>Metamonada</taxon>
        <taxon>Carpediemonas-like organisms</taxon>
        <taxon>Aduncisulcus</taxon>
    </lineage>
</organism>
<dbReference type="EMBL" id="BQXS01010126">
    <property type="protein sequence ID" value="GKT33073.1"/>
    <property type="molecule type" value="Genomic_DNA"/>
</dbReference>
<dbReference type="Proteomes" id="UP001057375">
    <property type="component" value="Unassembled WGS sequence"/>
</dbReference>
<keyword evidence="2" id="KW-1185">Reference proteome</keyword>